<reference evidence="2" key="2">
    <citation type="journal article" date="2024" name="Antonie Van Leeuwenhoek">
        <title>Roseihalotalea indica gen. nov., sp. nov., a halophilic Bacteroidetes from mesopelagic Southwest Indian Ocean with higher carbohydrate metabolic potential.</title>
        <authorList>
            <person name="Chen B."/>
            <person name="Zhang M."/>
            <person name="Lin D."/>
            <person name="Ye J."/>
            <person name="Tang K."/>
        </authorList>
    </citation>
    <scope>NUCLEOTIDE SEQUENCE</scope>
    <source>
        <strain evidence="2">TK19036</strain>
    </source>
</reference>
<evidence type="ECO:0008006" key="3">
    <source>
        <dbReference type="Google" id="ProtNLM"/>
    </source>
</evidence>
<feature type="transmembrane region" description="Helical" evidence="1">
    <location>
        <begin position="112"/>
        <end position="133"/>
    </location>
</feature>
<evidence type="ECO:0000313" key="2">
    <source>
        <dbReference type="EMBL" id="WKN34330.1"/>
    </source>
</evidence>
<organism evidence="2">
    <name type="scientific">Roseihalotalea indica</name>
    <dbReference type="NCBI Taxonomy" id="2867963"/>
    <lineage>
        <taxon>Bacteria</taxon>
        <taxon>Pseudomonadati</taxon>
        <taxon>Bacteroidota</taxon>
        <taxon>Cytophagia</taxon>
        <taxon>Cytophagales</taxon>
        <taxon>Catalimonadaceae</taxon>
        <taxon>Roseihalotalea</taxon>
    </lineage>
</organism>
<proteinExistence type="predicted"/>
<gene>
    <name evidence="2" type="ORF">K4G66_18285</name>
</gene>
<feature type="transmembrane region" description="Helical" evidence="1">
    <location>
        <begin position="87"/>
        <end position="106"/>
    </location>
</feature>
<reference evidence="2" key="1">
    <citation type="journal article" date="2023" name="Comput. Struct. Biotechnol. J.">
        <title>Discovery of a novel marine Bacteroidetes with a rich repertoire of carbohydrate-active enzymes.</title>
        <authorList>
            <person name="Chen B."/>
            <person name="Liu G."/>
            <person name="Chen Q."/>
            <person name="Wang H."/>
            <person name="Liu L."/>
            <person name="Tang K."/>
        </authorList>
    </citation>
    <scope>NUCLEOTIDE SEQUENCE</scope>
    <source>
        <strain evidence="2">TK19036</strain>
    </source>
</reference>
<dbReference type="Pfam" id="PF13727">
    <property type="entry name" value="CoA_binding_3"/>
    <property type="match status" value="1"/>
</dbReference>
<name>A0AA49JEV8_9BACT</name>
<feature type="transmembrane region" description="Helical" evidence="1">
    <location>
        <begin position="47"/>
        <end position="66"/>
    </location>
</feature>
<dbReference type="EMBL" id="CP120682">
    <property type="protein sequence ID" value="WKN34330.1"/>
    <property type="molecule type" value="Genomic_DNA"/>
</dbReference>
<protein>
    <recommendedName>
        <fullName evidence="3">Undecaprenyl-phosphate glucose phosphotransferase</fullName>
    </recommendedName>
</protein>
<sequence>MFHISKYSQYSKTFFLVIMVLDTLCLYLAFDFSFWKNFNAFGEPVGAYSSFYAIWVLLWIIISLFSNQYNTNTLKRVYKIIQSTGKIVLIHILFIFVYLLVTPQYFEINYLIDAYFFSTLITIGAKVLLLYAYRLISNKQENKVNYIIVGYTSTARKLLKSLEPNKKFGHQFYGFFDDAFLNESDVVGKFSEIEKFCKENNINQIYFASSIDSVLMAKLTKYANNNYIRFAVVHDLITLPYKEVETSVFNNVPIVSGRNFSSSNKASLVDMKRLINSFRV</sequence>
<dbReference type="Gene3D" id="3.40.50.720">
    <property type="entry name" value="NAD(P)-binding Rossmann-like Domain"/>
    <property type="match status" value="1"/>
</dbReference>
<feature type="transmembrane region" description="Helical" evidence="1">
    <location>
        <begin position="12"/>
        <end position="35"/>
    </location>
</feature>
<keyword evidence="1" id="KW-0472">Membrane</keyword>
<keyword evidence="1" id="KW-1133">Transmembrane helix</keyword>
<evidence type="ECO:0000256" key="1">
    <source>
        <dbReference type="SAM" id="Phobius"/>
    </source>
</evidence>
<keyword evidence="1" id="KW-0812">Transmembrane</keyword>
<dbReference type="AlphaFoldDB" id="A0AA49JEV8"/>
<accession>A0AA49JEV8</accession>